<dbReference type="Pfam" id="PF17170">
    <property type="entry name" value="DUF5128"/>
    <property type="match status" value="1"/>
</dbReference>
<name>A0ABQ6PY20_9BACT</name>
<comment type="caution">
    <text evidence="1">The sequence shown here is derived from an EMBL/GenBank/DDBJ whole genome shotgun (WGS) entry which is preliminary data.</text>
</comment>
<organism evidence="1 2">
    <name type="scientific">Algoriphagus taiwanensis</name>
    <dbReference type="NCBI Taxonomy" id="1445656"/>
    <lineage>
        <taxon>Bacteria</taxon>
        <taxon>Pseudomonadati</taxon>
        <taxon>Bacteroidota</taxon>
        <taxon>Cytophagia</taxon>
        <taxon>Cytophagales</taxon>
        <taxon>Cyclobacteriaceae</taxon>
        <taxon>Algoriphagus</taxon>
    </lineage>
</organism>
<evidence type="ECO:0000313" key="2">
    <source>
        <dbReference type="Proteomes" id="UP001307705"/>
    </source>
</evidence>
<accession>A0ABQ6PY20</accession>
<keyword evidence="2" id="KW-1185">Reference proteome</keyword>
<dbReference type="Gene3D" id="2.120.10.30">
    <property type="entry name" value="TolB, C-terminal domain"/>
    <property type="match status" value="1"/>
</dbReference>
<dbReference type="Proteomes" id="UP001307705">
    <property type="component" value="Unassembled WGS sequence"/>
</dbReference>
<reference evidence="1 2" key="1">
    <citation type="submission" date="2023-08" db="EMBL/GenBank/DDBJ databases">
        <title>Draft genome sequence of Algoriphagus taiwanensis.</title>
        <authorList>
            <person name="Takatani N."/>
            <person name="Hosokawa M."/>
            <person name="Sawabe T."/>
        </authorList>
    </citation>
    <scope>NUCLEOTIDE SEQUENCE [LARGE SCALE GENOMIC DNA]</scope>
    <source>
        <strain evidence="1 2">JCM 19755</strain>
    </source>
</reference>
<protein>
    <recommendedName>
        <fullName evidence="3">TolB-like 6-blade propeller-like</fullName>
    </recommendedName>
</protein>
<evidence type="ECO:0008006" key="3">
    <source>
        <dbReference type="Google" id="ProtNLM"/>
    </source>
</evidence>
<dbReference type="RefSeq" id="WP_338227030.1">
    <property type="nucleotide sequence ID" value="NZ_BTPE01000002.1"/>
</dbReference>
<sequence length="342" mass="39190">MIQKTTFRVVSILIFIIFSISCKESEELTIPIEKLTKKASFFNDSSDEFFLVNPSDMFQLNDKIFIAEAELSHLAIFDLNFKFIKTVGRFGEGPDDFFYLGEMGKTPEGLLYLHDRGHELLRLFDSDGVEKKRISVPESLYSKNFIFTDNSICFSVVNGQKPFGCFDFNGQKTREFGDFLNSYHNDFQRNQRSIGALYRVGKSSYIKILPTESEISLLDSNDVKIDSVDIFSIPIFTSYKNKVSQFYSKNSGKSFISVFKDHYLHDDKLYLLTYSSYLDVEGNEQVNTNKVVVLDVTSDRITINSVLDLSSEVDVYSQILIFDGFIHAFDKEGGKLDQFEIP</sequence>
<dbReference type="InterPro" id="IPR011042">
    <property type="entry name" value="6-blade_b-propeller_TolB-like"/>
</dbReference>
<dbReference type="EMBL" id="BTPE01000002">
    <property type="protein sequence ID" value="GMQ32220.1"/>
    <property type="molecule type" value="Genomic_DNA"/>
</dbReference>
<proteinExistence type="predicted"/>
<evidence type="ECO:0000313" key="1">
    <source>
        <dbReference type="EMBL" id="GMQ32220.1"/>
    </source>
</evidence>
<dbReference type="PROSITE" id="PS51257">
    <property type="entry name" value="PROKAR_LIPOPROTEIN"/>
    <property type="match status" value="1"/>
</dbReference>
<gene>
    <name evidence="1" type="ORF">Ataiwa_04920</name>
</gene>